<dbReference type="GeneID" id="14893974"/>
<dbReference type="EMBL" id="KB206169">
    <property type="protein sequence ID" value="ELP94976.1"/>
    <property type="molecule type" value="Genomic_DNA"/>
</dbReference>
<dbReference type="Proteomes" id="UP000014680">
    <property type="component" value="Unassembled WGS sequence"/>
</dbReference>
<evidence type="ECO:0000256" key="1">
    <source>
        <dbReference type="SAM" id="MobiDB-lite"/>
    </source>
</evidence>
<name>A0A0A1UEG0_ENTIV</name>
<dbReference type="KEGG" id="eiv:EIN_251200"/>
<reference evidence="2 3" key="1">
    <citation type="submission" date="2012-10" db="EMBL/GenBank/DDBJ databases">
        <authorList>
            <person name="Zafar N."/>
            <person name="Inman J."/>
            <person name="Hall N."/>
            <person name="Lorenzi H."/>
            <person name="Caler E."/>
        </authorList>
    </citation>
    <scope>NUCLEOTIDE SEQUENCE [LARGE SCALE GENOMIC DNA]</scope>
    <source>
        <strain evidence="2 3">IP1</strain>
    </source>
</reference>
<sequence length="170" mass="19763">MSKRNDGTNKRSLENQESPDFTTDDMIKETYKIILTMRKQKEKMRERKEDELSGLFGLLEGGLHPPNSPLSLESKYREVMKECQEVQKKNASLVAQTEFLRAQIQISKQVIDSMHSVHNLNNTIEDQTFQIFSLENKLLKEQTKKLVAQKKASMCKKLEHPKNREVVVIE</sequence>
<feature type="compositionally biased region" description="Basic and acidic residues" evidence="1">
    <location>
        <begin position="1"/>
        <end position="14"/>
    </location>
</feature>
<evidence type="ECO:0000313" key="3">
    <source>
        <dbReference type="Proteomes" id="UP000014680"/>
    </source>
</evidence>
<keyword evidence="3" id="KW-1185">Reference proteome</keyword>
<gene>
    <name evidence="2" type="ORF">EIN_251200</name>
</gene>
<organism evidence="2 3">
    <name type="scientific">Entamoeba invadens IP1</name>
    <dbReference type="NCBI Taxonomy" id="370355"/>
    <lineage>
        <taxon>Eukaryota</taxon>
        <taxon>Amoebozoa</taxon>
        <taxon>Evosea</taxon>
        <taxon>Archamoebae</taxon>
        <taxon>Mastigamoebida</taxon>
        <taxon>Entamoebidae</taxon>
        <taxon>Entamoeba</taxon>
    </lineage>
</organism>
<evidence type="ECO:0000313" key="2">
    <source>
        <dbReference type="EMBL" id="ELP94976.1"/>
    </source>
</evidence>
<proteinExistence type="predicted"/>
<dbReference type="AlphaFoldDB" id="A0A0A1UEG0"/>
<feature type="region of interest" description="Disordered" evidence="1">
    <location>
        <begin position="1"/>
        <end position="24"/>
    </location>
</feature>
<accession>A0A0A1UEG0</accession>
<dbReference type="VEuPathDB" id="AmoebaDB:EIN_251200"/>
<protein>
    <submittedName>
        <fullName evidence="2">Uncharacterized protein</fullName>
    </submittedName>
</protein>
<dbReference type="RefSeq" id="XP_004261747.1">
    <property type="nucleotide sequence ID" value="XM_004261699.1"/>
</dbReference>